<sequence length="153" mass="17249">MPGEQKTLYLTFDDGPIPGITPWVLSLLKDYNAKATFFCIGENVKKYPEIFKAILAEGHSIGNHTHNHLNGWKTSTDIYIENVLRAGKIIQQNLLTGSSEHPSHPPKKNQESTASPYTQPTTHNRQPTTHNRQPTTENRKLFRPPLGRSLPVK</sequence>
<evidence type="ECO:0000256" key="1">
    <source>
        <dbReference type="ARBA" id="ARBA00022723"/>
    </source>
</evidence>
<dbReference type="PANTHER" id="PTHR10587">
    <property type="entry name" value="GLYCOSYL TRANSFERASE-RELATED"/>
    <property type="match status" value="1"/>
</dbReference>
<organism evidence="5 6">
    <name type="scientific">Antarcticibacterium flavum</name>
    <dbReference type="NCBI Taxonomy" id="2058175"/>
    <lineage>
        <taxon>Bacteria</taxon>
        <taxon>Pseudomonadati</taxon>
        <taxon>Bacteroidota</taxon>
        <taxon>Flavobacteriia</taxon>
        <taxon>Flavobacteriales</taxon>
        <taxon>Flavobacteriaceae</taxon>
        <taxon>Antarcticibacterium</taxon>
    </lineage>
</organism>
<dbReference type="OrthoDB" id="9812065at2"/>
<evidence type="ECO:0000313" key="5">
    <source>
        <dbReference type="EMBL" id="QCY71429.1"/>
    </source>
</evidence>
<keyword evidence="1" id="KW-0479">Metal-binding</keyword>
<evidence type="ECO:0000256" key="2">
    <source>
        <dbReference type="ARBA" id="ARBA00022801"/>
    </source>
</evidence>
<dbReference type="SUPFAM" id="SSF88713">
    <property type="entry name" value="Glycoside hydrolase/deacetylase"/>
    <property type="match status" value="1"/>
</dbReference>
<keyword evidence="2" id="KW-0378">Hydrolase</keyword>
<dbReference type="Proteomes" id="UP000309016">
    <property type="component" value="Chromosome"/>
</dbReference>
<dbReference type="AlphaFoldDB" id="A0A5B7X7P4"/>
<dbReference type="Gene3D" id="3.20.20.370">
    <property type="entry name" value="Glycoside hydrolase/deacetylase"/>
    <property type="match status" value="1"/>
</dbReference>
<dbReference type="Pfam" id="PF01522">
    <property type="entry name" value="Polysacc_deac_1"/>
    <property type="match status" value="1"/>
</dbReference>
<dbReference type="EMBL" id="CP040812">
    <property type="protein sequence ID" value="QCY71429.1"/>
    <property type="molecule type" value="Genomic_DNA"/>
</dbReference>
<dbReference type="PANTHER" id="PTHR10587:SF133">
    <property type="entry name" value="CHITIN DEACETYLASE 1-RELATED"/>
    <property type="match status" value="1"/>
</dbReference>
<name>A0A5B7X7P4_9FLAO</name>
<dbReference type="GO" id="GO:0005975">
    <property type="term" value="P:carbohydrate metabolic process"/>
    <property type="evidence" value="ECO:0007669"/>
    <property type="project" value="InterPro"/>
</dbReference>
<dbReference type="PROSITE" id="PS51677">
    <property type="entry name" value="NODB"/>
    <property type="match status" value="1"/>
</dbReference>
<dbReference type="InterPro" id="IPR002509">
    <property type="entry name" value="NODB_dom"/>
</dbReference>
<protein>
    <submittedName>
        <fullName evidence="5">Polysaccharide deacetylase family protein</fullName>
    </submittedName>
</protein>
<dbReference type="CDD" id="cd10917">
    <property type="entry name" value="CE4_NodB_like_6s_7s"/>
    <property type="match status" value="1"/>
</dbReference>
<accession>A0A5B7X7P4</accession>
<proteinExistence type="predicted"/>
<dbReference type="InterPro" id="IPR011330">
    <property type="entry name" value="Glyco_hydro/deAcase_b/a-brl"/>
</dbReference>
<dbReference type="GO" id="GO:0046872">
    <property type="term" value="F:metal ion binding"/>
    <property type="evidence" value="ECO:0007669"/>
    <property type="project" value="UniProtKB-KW"/>
</dbReference>
<evidence type="ECO:0000259" key="4">
    <source>
        <dbReference type="PROSITE" id="PS51677"/>
    </source>
</evidence>
<feature type="domain" description="NodB homology" evidence="4">
    <location>
        <begin position="6"/>
        <end position="153"/>
    </location>
</feature>
<dbReference type="GO" id="GO:0016810">
    <property type="term" value="F:hydrolase activity, acting on carbon-nitrogen (but not peptide) bonds"/>
    <property type="evidence" value="ECO:0007669"/>
    <property type="project" value="InterPro"/>
</dbReference>
<feature type="region of interest" description="Disordered" evidence="3">
    <location>
        <begin position="93"/>
        <end position="153"/>
    </location>
</feature>
<dbReference type="KEGG" id="afla:FHG64_11870"/>
<gene>
    <name evidence="5" type="ORF">FHG64_11870</name>
</gene>
<dbReference type="InterPro" id="IPR050248">
    <property type="entry name" value="Polysacc_deacetylase_ArnD"/>
</dbReference>
<feature type="compositionally biased region" description="Polar residues" evidence="3">
    <location>
        <begin position="111"/>
        <end position="136"/>
    </location>
</feature>
<evidence type="ECO:0000313" key="6">
    <source>
        <dbReference type="Proteomes" id="UP000309016"/>
    </source>
</evidence>
<evidence type="ECO:0000256" key="3">
    <source>
        <dbReference type="SAM" id="MobiDB-lite"/>
    </source>
</evidence>
<keyword evidence="6" id="KW-1185">Reference proteome</keyword>
<dbReference type="GO" id="GO:0016020">
    <property type="term" value="C:membrane"/>
    <property type="evidence" value="ECO:0007669"/>
    <property type="project" value="TreeGrafter"/>
</dbReference>
<reference evidence="5 6" key="1">
    <citation type="submission" date="2019-06" db="EMBL/GenBank/DDBJ databases">
        <title>Complete genome sequence of Antarcticibacterium flavum KCTC 52984T from an Antarctic marine sediment.</title>
        <authorList>
            <person name="Lee Y.M."/>
            <person name="Shin S.C."/>
        </authorList>
    </citation>
    <scope>NUCLEOTIDE SEQUENCE [LARGE SCALE GENOMIC DNA]</scope>
    <source>
        <strain evidence="5 6">KCTC 52984</strain>
    </source>
</reference>